<evidence type="ECO:0000256" key="3">
    <source>
        <dbReference type="ARBA" id="ARBA00022723"/>
    </source>
</evidence>
<keyword evidence="3 7" id="KW-0479">Metal-binding</keyword>
<organism evidence="8 9">
    <name type="scientific">Frankia alni (strain DSM 45986 / CECT 9034 / ACN14a)</name>
    <dbReference type="NCBI Taxonomy" id="326424"/>
    <lineage>
        <taxon>Bacteria</taxon>
        <taxon>Bacillati</taxon>
        <taxon>Actinomycetota</taxon>
        <taxon>Actinomycetes</taxon>
        <taxon>Frankiales</taxon>
        <taxon>Frankiaceae</taxon>
        <taxon>Frankia</taxon>
    </lineage>
</organism>
<keyword evidence="4 7" id="KW-0560">Oxidoreductase</keyword>
<dbReference type="EC" id="1.14.99.28" evidence="8"/>
<dbReference type="GO" id="GO:0005506">
    <property type="term" value="F:iron ion binding"/>
    <property type="evidence" value="ECO:0007669"/>
    <property type="project" value="InterPro"/>
</dbReference>
<dbReference type="eggNOG" id="COG2124">
    <property type="taxonomic scope" value="Bacteria"/>
</dbReference>
<dbReference type="PANTHER" id="PTHR46696">
    <property type="entry name" value="P450, PUTATIVE (EUROFUNG)-RELATED"/>
    <property type="match status" value="1"/>
</dbReference>
<protein>
    <submittedName>
        <fullName evidence="8">Cytochrome P450 like protein</fullName>
        <ecNumber evidence="8">1.14.99.28</ecNumber>
    </submittedName>
</protein>
<dbReference type="EMBL" id="CT573213">
    <property type="protein sequence ID" value="CAJ62096.1"/>
    <property type="molecule type" value="Genomic_DNA"/>
</dbReference>
<dbReference type="FunFam" id="1.10.630.10:FF:000018">
    <property type="entry name" value="Cytochrome P450 monooxygenase"/>
    <property type="match status" value="1"/>
</dbReference>
<evidence type="ECO:0000256" key="5">
    <source>
        <dbReference type="ARBA" id="ARBA00023004"/>
    </source>
</evidence>
<dbReference type="KEGG" id="fal:FRAAL3452"/>
<name>Q0RK63_FRAAA</name>
<evidence type="ECO:0000256" key="6">
    <source>
        <dbReference type="ARBA" id="ARBA00023033"/>
    </source>
</evidence>
<keyword evidence="5 7" id="KW-0408">Iron</keyword>
<gene>
    <name evidence="8" type="ordered locus">FRAAL3452</name>
</gene>
<dbReference type="HOGENOM" id="CLU_033716_0_2_11"/>
<dbReference type="CDD" id="cd20625">
    <property type="entry name" value="CYP164-like"/>
    <property type="match status" value="1"/>
</dbReference>
<dbReference type="GO" id="GO:0016705">
    <property type="term" value="F:oxidoreductase activity, acting on paired donors, with incorporation or reduction of molecular oxygen"/>
    <property type="evidence" value="ECO:0007669"/>
    <property type="project" value="InterPro"/>
</dbReference>
<dbReference type="STRING" id="326424.FRAAL3452"/>
<comment type="similarity">
    <text evidence="1 7">Belongs to the cytochrome P450 family.</text>
</comment>
<dbReference type="PRINTS" id="PR00385">
    <property type="entry name" value="P450"/>
</dbReference>
<reference evidence="8 9" key="1">
    <citation type="journal article" date="2007" name="Genome Res.">
        <title>Genome characteristics of facultatively symbiotic Frankia sp. strains reflect host range and host plant biogeography.</title>
        <authorList>
            <person name="Normand P."/>
            <person name="Lapierre P."/>
            <person name="Tisa L.S."/>
            <person name="Gogarten J.P."/>
            <person name="Alloisio N."/>
            <person name="Bagnarol E."/>
            <person name="Bassi C.A."/>
            <person name="Berry A.M."/>
            <person name="Bickhart D.M."/>
            <person name="Choisne N."/>
            <person name="Couloux A."/>
            <person name="Cournoyer B."/>
            <person name="Cruveiller S."/>
            <person name="Daubin V."/>
            <person name="Demange N."/>
            <person name="Francino M.P."/>
            <person name="Goltsman E."/>
            <person name="Huang Y."/>
            <person name="Kopp O.R."/>
            <person name="Labarre L."/>
            <person name="Lapidus A."/>
            <person name="Lavire C."/>
            <person name="Marechal J."/>
            <person name="Martinez M."/>
            <person name="Mastronunzio J.E."/>
            <person name="Mullin B.C."/>
            <person name="Niemann J."/>
            <person name="Pujic P."/>
            <person name="Rawnsley T."/>
            <person name="Rouy Z."/>
            <person name="Schenowitz C."/>
            <person name="Sellstedt A."/>
            <person name="Tavares F."/>
            <person name="Tomkins J.P."/>
            <person name="Vallenet D."/>
            <person name="Valverde C."/>
            <person name="Wall L.G."/>
            <person name="Wang Y."/>
            <person name="Medigue C."/>
            <person name="Benson D.R."/>
        </authorList>
    </citation>
    <scope>NUCLEOTIDE SEQUENCE [LARGE SCALE GENOMIC DNA]</scope>
    <source>
        <strain evidence="9">DSM 45986 / CECT 9034 / ACN14a</strain>
    </source>
</reference>
<dbReference type="Proteomes" id="UP000000657">
    <property type="component" value="Chromosome"/>
</dbReference>
<dbReference type="GO" id="GO:0020037">
    <property type="term" value="F:heme binding"/>
    <property type="evidence" value="ECO:0007669"/>
    <property type="project" value="InterPro"/>
</dbReference>
<dbReference type="PRINTS" id="PR00359">
    <property type="entry name" value="BP450"/>
</dbReference>
<accession>Q0RK63</accession>
<dbReference type="SUPFAM" id="SSF48264">
    <property type="entry name" value="Cytochrome P450"/>
    <property type="match status" value="1"/>
</dbReference>
<dbReference type="Pfam" id="PF00067">
    <property type="entry name" value="p450"/>
    <property type="match status" value="2"/>
</dbReference>
<evidence type="ECO:0000256" key="4">
    <source>
        <dbReference type="ARBA" id="ARBA00023002"/>
    </source>
</evidence>
<keyword evidence="9" id="KW-1185">Reference proteome</keyword>
<sequence>MPTPSTASTASAAPTAPAAARFNPFSAAFRADPYPVYRELRRTSPVLRTMGMWVLTRHADVRAVLHDRTFSAGLIPRLVSRAAGGDALGSVAAGNSGRSGNAERMVQLAHTSLVFTDNPQHARLRALVNRVFTTAEVTRLRPRIAAIARGLLDRALSDCGGLDAVTDLAGPLPIAVLSEWMALPDDVRGEVGRWTHDVRFLLEPGLMAPGEVDRVGEVVATFADAMAGVIAARRARPGDDLVSRLLAARTGGGDRLTDTELGFLCIMCFVAGVETTTALIGNGLLALVHHPDTAALLHRRPELVAAAVEEALRYDSPLQLTKRLATRDVELGGSRIRAGEQVLLCLGAANRDPAVFDRPDTFDITRPAGGHLAFGHGMHGCLGGMLARAQAEIVFGCLTGRAERLAPAVDRHGDAGGRDLPRQEHSLIVRGLTSLPVALAGAW</sequence>
<dbReference type="InterPro" id="IPR001128">
    <property type="entry name" value="Cyt_P450"/>
</dbReference>
<dbReference type="InterPro" id="IPR017972">
    <property type="entry name" value="Cyt_P450_CS"/>
</dbReference>
<dbReference type="RefSeq" id="WP_011604596.1">
    <property type="nucleotide sequence ID" value="NC_008278.1"/>
</dbReference>
<keyword evidence="6 7" id="KW-0503">Monooxygenase</keyword>
<dbReference type="InterPro" id="IPR036396">
    <property type="entry name" value="Cyt_P450_sf"/>
</dbReference>
<dbReference type="AlphaFoldDB" id="Q0RK63"/>
<evidence type="ECO:0000256" key="1">
    <source>
        <dbReference type="ARBA" id="ARBA00010617"/>
    </source>
</evidence>
<evidence type="ECO:0000256" key="2">
    <source>
        <dbReference type="ARBA" id="ARBA00022617"/>
    </source>
</evidence>
<evidence type="ECO:0000256" key="7">
    <source>
        <dbReference type="RuleBase" id="RU000461"/>
    </source>
</evidence>
<dbReference type="GO" id="GO:0004497">
    <property type="term" value="F:monooxygenase activity"/>
    <property type="evidence" value="ECO:0007669"/>
    <property type="project" value="UniProtKB-KW"/>
</dbReference>
<keyword evidence="2 7" id="KW-0349">Heme</keyword>
<dbReference type="PROSITE" id="PS00086">
    <property type="entry name" value="CYTOCHROME_P450"/>
    <property type="match status" value="1"/>
</dbReference>
<dbReference type="PANTHER" id="PTHR46696:SF1">
    <property type="entry name" value="CYTOCHROME P450 YJIB-RELATED"/>
    <property type="match status" value="1"/>
</dbReference>
<evidence type="ECO:0000313" key="8">
    <source>
        <dbReference type="EMBL" id="CAJ62096.1"/>
    </source>
</evidence>
<dbReference type="Gene3D" id="1.10.630.10">
    <property type="entry name" value="Cytochrome P450"/>
    <property type="match status" value="1"/>
</dbReference>
<evidence type="ECO:0000313" key="9">
    <source>
        <dbReference type="Proteomes" id="UP000000657"/>
    </source>
</evidence>
<dbReference type="InterPro" id="IPR002397">
    <property type="entry name" value="Cyt_P450_B"/>
</dbReference>
<proteinExistence type="inferred from homology"/>